<sequence length="157" mass="16701">SQLTEPVMQMQEIIGQAQGISASVQDTAAQTAYEYGDPTGSVGYAGGTLAQWTQGFNQQITGVLHEYGLSRQQFATSAATEQTLQVASRTAQGRNQILQASNAMNGVLATELSQLDTDTRTANTAILTDMGNRANARVAKQKILGSYLTAPLLKSPY</sequence>
<dbReference type="AlphaFoldDB" id="T0ZGA8"/>
<dbReference type="EMBL" id="AUZZ01007170">
    <property type="protein sequence ID" value="EQD43362.1"/>
    <property type="molecule type" value="Genomic_DNA"/>
</dbReference>
<gene>
    <name evidence="1" type="ORF">B2A_09930</name>
</gene>
<reference evidence="1" key="2">
    <citation type="journal article" date="2014" name="ISME J.">
        <title>Microbial stratification in low pH oxic and suboxic macroscopic growths along an acid mine drainage.</title>
        <authorList>
            <person name="Mendez-Garcia C."/>
            <person name="Mesa V."/>
            <person name="Sprenger R.R."/>
            <person name="Richter M."/>
            <person name="Diez M.S."/>
            <person name="Solano J."/>
            <person name="Bargiela R."/>
            <person name="Golyshina O.V."/>
            <person name="Manteca A."/>
            <person name="Ramos J.L."/>
            <person name="Gallego J.R."/>
            <person name="Llorente I."/>
            <person name="Martins Dos Santos V.A."/>
            <person name="Jensen O.N."/>
            <person name="Pelaez A.I."/>
            <person name="Sanchez J."/>
            <person name="Ferrer M."/>
        </authorList>
    </citation>
    <scope>NUCLEOTIDE SEQUENCE</scope>
</reference>
<name>T0ZGA8_9ZZZZ</name>
<accession>T0ZGA8</accession>
<protein>
    <submittedName>
        <fullName evidence="1">P-type conjugative transfer protein TrbJ</fullName>
    </submittedName>
</protein>
<comment type="caution">
    <text evidence="1">The sequence shown here is derived from an EMBL/GenBank/DDBJ whole genome shotgun (WGS) entry which is preliminary data.</text>
</comment>
<reference evidence="1" key="1">
    <citation type="submission" date="2013-08" db="EMBL/GenBank/DDBJ databases">
        <authorList>
            <person name="Mendez C."/>
            <person name="Richter M."/>
            <person name="Ferrer M."/>
            <person name="Sanchez J."/>
        </authorList>
    </citation>
    <scope>NUCLEOTIDE SEQUENCE</scope>
</reference>
<feature type="non-terminal residue" evidence="1">
    <location>
        <position position="1"/>
    </location>
</feature>
<organism evidence="1">
    <name type="scientific">mine drainage metagenome</name>
    <dbReference type="NCBI Taxonomy" id="410659"/>
    <lineage>
        <taxon>unclassified sequences</taxon>
        <taxon>metagenomes</taxon>
        <taxon>ecological metagenomes</taxon>
    </lineage>
</organism>
<proteinExistence type="predicted"/>
<evidence type="ECO:0000313" key="1">
    <source>
        <dbReference type="EMBL" id="EQD43362.1"/>
    </source>
</evidence>